<comment type="similarity">
    <text evidence="1">Belongs to the EutP/PduV family.</text>
</comment>
<accession>A0A1S6ISF1</accession>
<keyword evidence="1" id="KW-0547">Nucleotide-binding</keyword>
<dbReference type="PANTHER" id="PTHR40453:SF1">
    <property type="entry name" value="PROTEIN YOEF"/>
    <property type="match status" value="1"/>
</dbReference>
<dbReference type="Gene3D" id="3.40.50.300">
    <property type="entry name" value="P-loop containing nucleotide triphosphate hydrolases"/>
    <property type="match status" value="1"/>
</dbReference>
<dbReference type="InterPro" id="IPR027417">
    <property type="entry name" value="P-loop_NTPase"/>
</dbReference>
<evidence type="ECO:0000313" key="2">
    <source>
        <dbReference type="EMBL" id="AQS57701.1"/>
    </source>
</evidence>
<dbReference type="STRING" id="1833852.B0537_00290"/>
<protein>
    <submittedName>
        <fullName evidence="2">Ethanolamine utilization protein EutP</fullName>
    </submittedName>
</protein>
<dbReference type="GO" id="GO:0006576">
    <property type="term" value="P:biogenic amine metabolic process"/>
    <property type="evidence" value="ECO:0007669"/>
    <property type="project" value="InterPro"/>
</dbReference>
<evidence type="ECO:0000256" key="1">
    <source>
        <dbReference type="PIRNR" id="PIRNR036409"/>
    </source>
</evidence>
<dbReference type="PANTHER" id="PTHR40453">
    <property type="entry name" value="PROTEIN YOEF"/>
    <property type="match status" value="1"/>
</dbReference>
<dbReference type="Proteomes" id="UP000189464">
    <property type="component" value="Chromosome"/>
</dbReference>
<sequence length="153" mass="16819">MKKRIMVVGPSGAGKSTLCNIINNAARLLKKTQDVIYGPHTIDTPGAYLENAWMYKYLIATAQGAALLLILVDQANPREVYPPGFAKTFTCPVVGVVTKADLAPENRELCRQQLKRIGVAEPYFYLSLTDGTGVAELLSYLENKKVLKGRETM</sequence>
<name>A0A1S6ISF1_9FIRM</name>
<dbReference type="RefSeq" id="WP_077712663.1">
    <property type="nucleotide sequence ID" value="NZ_CP019698.1"/>
</dbReference>
<dbReference type="Pfam" id="PF10662">
    <property type="entry name" value="PduV-EutP"/>
    <property type="match status" value="1"/>
</dbReference>
<organism evidence="2 3">
    <name type="scientific">Desulforamulus ferrireducens</name>
    <dbReference type="NCBI Taxonomy" id="1833852"/>
    <lineage>
        <taxon>Bacteria</taxon>
        <taxon>Bacillati</taxon>
        <taxon>Bacillota</taxon>
        <taxon>Clostridia</taxon>
        <taxon>Eubacteriales</taxon>
        <taxon>Peptococcaceae</taxon>
        <taxon>Desulforamulus</taxon>
    </lineage>
</organism>
<gene>
    <name evidence="2" type="ORF">B0537_00290</name>
</gene>
<dbReference type="EMBL" id="CP019698">
    <property type="protein sequence ID" value="AQS57701.1"/>
    <property type="molecule type" value="Genomic_DNA"/>
</dbReference>
<keyword evidence="3" id="KW-1185">Reference proteome</keyword>
<dbReference type="SUPFAM" id="SSF52540">
    <property type="entry name" value="P-loop containing nucleoside triphosphate hydrolases"/>
    <property type="match status" value="1"/>
</dbReference>
<evidence type="ECO:0000313" key="3">
    <source>
        <dbReference type="Proteomes" id="UP000189464"/>
    </source>
</evidence>
<proteinExistence type="inferred from homology"/>
<dbReference type="InterPro" id="IPR012381">
    <property type="entry name" value="EutP_PduV"/>
</dbReference>
<dbReference type="AlphaFoldDB" id="A0A1S6ISF1"/>
<dbReference type="PIRSF" id="PIRSF036409">
    <property type="entry name" value="EutP_PduV"/>
    <property type="match status" value="1"/>
</dbReference>
<dbReference type="GO" id="GO:0005524">
    <property type="term" value="F:ATP binding"/>
    <property type="evidence" value="ECO:0007669"/>
    <property type="project" value="UniProtKB-UniRule"/>
</dbReference>
<dbReference type="OrthoDB" id="6179at2"/>
<reference evidence="2 3" key="1">
    <citation type="journal article" date="2016" name="Int. J. Syst. Evol. Microbiol.">
        <title>Desulfotomaculum ferrireducens sp. nov., a moderately thermophilic sulfate-reducing and dissimilatory Fe(III)-reducing bacterium isolated from compost.</title>
        <authorList>
            <person name="Yang G."/>
            <person name="Guo J."/>
            <person name="Zhuang L."/>
            <person name="Yuan Y."/>
            <person name="Zhou S."/>
        </authorList>
    </citation>
    <scope>NUCLEOTIDE SEQUENCE [LARGE SCALE GENOMIC DNA]</scope>
    <source>
        <strain evidence="2 3">GSS09</strain>
    </source>
</reference>
<dbReference type="CDD" id="cd00882">
    <property type="entry name" value="Ras_like_GTPase"/>
    <property type="match status" value="1"/>
</dbReference>
<dbReference type="KEGG" id="dfg:B0537_00290"/>